<evidence type="ECO:0000313" key="3">
    <source>
        <dbReference type="Proteomes" id="UP001470230"/>
    </source>
</evidence>
<protein>
    <submittedName>
        <fullName evidence="2">Uncharacterized protein</fullName>
    </submittedName>
</protein>
<name>A0ABR2L889_9EUKA</name>
<keyword evidence="1" id="KW-0175">Coiled coil</keyword>
<dbReference type="Proteomes" id="UP001470230">
    <property type="component" value="Unassembled WGS sequence"/>
</dbReference>
<evidence type="ECO:0000256" key="1">
    <source>
        <dbReference type="SAM" id="Coils"/>
    </source>
</evidence>
<accession>A0ABR2L889</accession>
<keyword evidence="3" id="KW-1185">Reference proteome</keyword>
<gene>
    <name evidence="2" type="ORF">M9Y10_001516</name>
</gene>
<comment type="caution">
    <text evidence="2">The sequence shown here is derived from an EMBL/GenBank/DDBJ whole genome shotgun (WGS) entry which is preliminary data.</text>
</comment>
<sequence>MEIPIGQIGDHIDYDGPIYNDNKEEVGTFRYEIDFLPLEYSAEIEDKYRREMEKIEKEEEKQKEEKREEEEIRSGLVNIMKHNFLV</sequence>
<reference evidence="2 3" key="1">
    <citation type="submission" date="2024-04" db="EMBL/GenBank/DDBJ databases">
        <title>Tritrichomonas musculus Genome.</title>
        <authorList>
            <person name="Alves-Ferreira E."/>
            <person name="Grigg M."/>
            <person name="Lorenzi H."/>
            <person name="Galac M."/>
        </authorList>
    </citation>
    <scope>NUCLEOTIDE SEQUENCE [LARGE SCALE GENOMIC DNA]</scope>
    <source>
        <strain evidence="2 3">EAF2021</strain>
    </source>
</reference>
<dbReference type="EMBL" id="JAPFFF010000001">
    <property type="protein sequence ID" value="KAK8899211.1"/>
    <property type="molecule type" value="Genomic_DNA"/>
</dbReference>
<organism evidence="2 3">
    <name type="scientific">Tritrichomonas musculus</name>
    <dbReference type="NCBI Taxonomy" id="1915356"/>
    <lineage>
        <taxon>Eukaryota</taxon>
        <taxon>Metamonada</taxon>
        <taxon>Parabasalia</taxon>
        <taxon>Tritrichomonadida</taxon>
        <taxon>Tritrichomonadidae</taxon>
        <taxon>Tritrichomonas</taxon>
    </lineage>
</organism>
<proteinExistence type="predicted"/>
<feature type="coiled-coil region" evidence="1">
    <location>
        <begin position="41"/>
        <end position="75"/>
    </location>
</feature>
<evidence type="ECO:0000313" key="2">
    <source>
        <dbReference type="EMBL" id="KAK8899211.1"/>
    </source>
</evidence>